<evidence type="ECO:0000256" key="7">
    <source>
        <dbReference type="ARBA" id="ARBA00022842"/>
    </source>
</evidence>
<evidence type="ECO:0000256" key="8">
    <source>
        <dbReference type="ARBA" id="ARBA00022960"/>
    </source>
</evidence>
<feature type="binding site" evidence="15">
    <location>
        <position position="311"/>
    </location>
    <ligand>
        <name>Mg(2+)</name>
        <dbReference type="ChEBI" id="CHEBI:18420"/>
        <label>2</label>
    </ligand>
</feature>
<feature type="domain" description="ATP-grasp" evidence="17">
    <location>
        <begin position="143"/>
        <end position="344"/>
    </location>
</feature>
<feature type="active site" evidence="13">
    <location>
        <position position="183"/>
    </location>
</feature>
<comment type="subcellular location">
    <subcellularLocation>
        <location evidence="12">Cytoplasm</location>
    </subcellularLocation>
</comment>
<dbReference type="AlphaFoldDB" id="A0A0R1H3S2"/>
<evidence type="ECO:0000256" key="5">
    <source>
        <dbReference type="ARBA" id="ARBA00022741"/>
    </source>
</evidence>
<reference evidence="18 19" key="1">
    <citation type="journal article" date="2015" name="Genome Announc.">
        <title>Expanding the biotechnology potential of lactobacilli through comparative genomics of 213 strains and associated genera.</title>
        <authorList>
            <person name="Sun Z."/>
            <person name="Harris H.M."/>
            <person name="McCann A."/>
            <person name="Guo C."/>
            <person name="Argimon S."/>
            <person name="Zhang W."/>
            <person name="Yang X."/>
            <person name="Jeffery I.B."/>
            <person name="Cooney J.C."/>
            <person name="Kagawa T.F."/>
            <person name="Liu W."/>
            <person name="Song Y."/>
            <person name="Salvetti E."/>
            <person name="Wrobel A."/>
            <person name="Rasinkangas P."/>
            <person name="Parkhill J."/>
            <person name="Rea M.C."/>
            <person name="O'Sullivan O."/>
            <person name="Ritari J."/>
            <person name="Douillard F.P."/>
            <person name="Paul Ross R."/>
            <person name="Yang R."/>
            <person name="Briner A.E."/>
            <person name="Felis G.E."/>
            <person name="de Vos W.M."/>
            <person name="Barrangou R."/>
            <person name="Klaenhammer T.R."/>
            <person name="Caufield P.W."/>
            <person name="Cui Y."/>
            <person name="Zhang H."/>
            <person name="O'Toole P.W."/>
        </authorList>
    </citation>
    <scope>NUCLEOTIDE SEQUENCE [LARGE SCALE GENOMIC DNA]</scope>
    <source>
        <strain evidence="18 19">DSM 20534</strain>
    </source>
</reference>
<evidence type="ECO:0000256" key="14">
    <source>
        <dbReference type="PIRSR" id="PIRSR039102-2"/>
    </source>
</evidence>
<dbReference type="PROSITE" id="PS50975">
    <property type="entry name" value="ATP_GRASP"/>
    <property type="match status" value="1"/>
</dbReference>
<keyword evidence="6 16" id="KW-0067">ATP-binding</keyword>
<comment type="cofactor">
    <cofactor evidence="15">
        <name>Mg(2+)</name>
        <dbReference type="ChEBI" id="CHEBI:18420"/>
    </cofactor>
    <cofactor evidence="15">
        <name>Mn(2+)</name>
        <dbReference type="ChEBI" id="CHEBI:29035"/>
    </cofactor>
    <text evidence="15">Binds 2 magnesium or manganese ions per subunit.</text>
</comment>
<dbReference type="GO" id="GO:0009252">
    <property type="term" value="P:peptidoglycan biosynthetic process"/>
    <property type="evidence" value="ECO:0007669"/>
    <property type="project" value="UniProtKB-UniRule"/>
</dbReference>
<dbReference type="PATRIC" id="fig|1423722.3.peg.68"/>
<evidence type="ECO:0000256" key="10">
    <source>
        <dbReference type="ARBA" id="ARBA00023211"/>
    </source>
</evidence>
<keyword evidence="3 12" id="KW-0436">Ligase</keyword>
<dbReference type="Pfam" id="PF07478">
    <property type="entry name" value="Dala_Dala_lig_C"/>
    <property type="match status" value="1"/>
</dbReference>
<evidence type="ECO:0000256" key="2">
    <source>
        <dbReference type="ARBA" id="ARBA00010871"/>
    </source>
</evidence>
<dbReference type="GO" id="GO:0008716">
    <property type="term" value="F:D-alanine-D-alanine ligase activity"/>
    <property type="evidence" value="ECO:0007669"/>
    <property type="project" value="UniProtKB-UniRule"/>
</dbReference>
<evidence type="ECO:0000256" key="6">
    <source>
        <dbReference type="ARBA" id="ARBA00022840"/>
    </source>
</evidence>
<dbReference type="InterPro" id="IPR005905">
    <property type="entry name" value="D_ala_D_ala"/>
</dbReference>
<dbReference type="GO" id="GO:0008360">
    <property type="term" value="P:regulation of cell shape"/>
    <property type="evidence" value="ECO:0007669"/>
    <property type="project" value="UniProtKB-KW"/>
</dbReference>
<dbReference type="SUPFAM" id="SSF56059">
    <property type="entry name" value="Glutathione synthetase ATP-binding domain-like"/>
    <property type="match status" value="1"/>
</dbReference>
<comment type="pathway">
    <text evidence="12">Cell wall biogenesis; peptidoglycan biosynthesis.</text>
</comment>
<evidence type="ECO:0000256" key="3">
    <source>
        <dbReference type="ARBA" id="ARBA00022598"/>
    </source>
</evidence>
<evidence type="ECO:0000256" key="4">
    <source>
        <dbReference type="ARBA" id="ARBA00022723"/>
    </source>
</evidence>
<keyword evidence="8 12" id="KW-0133">Cell shape</keyword>
<evidence type="ECO:0000313" key="19">
    <source>
        <dbReference type="Proteomes" id="UP000050909"/>
    </source>
</evidence>
<proteinExistence type="inferred from homology"/>
<keyword evidence="19" id="KW-1185">Reference proteome</keyword>
<evidence type="ECO:0000256" key="16">
    <source>
        <dbReference type="PROSITE-ProRule" id="PRU00409"/>
    </source>
</evidence>
<dbReference type="PROSITE" id="PS00843">
    <property type="entry name" value="DALA_DALA_LIGASE_1"/>
    <property type="match status" value="1"/>
</dbReference>
<dbReference type="GO" id="GO:0005829">
    <property type="term" value="C:cytosol"/>
    <property type="evidence" value="ECO:0007669"/>
    <property type="project" value="TreeGrafter"/>
</dbReference>
<keyword evidence="9 12" id="KW-0573">Peptidoglycan synthesis</keyword>
<dbReference type="InterPro" id="IPR000291">
    <property type="entry name" value="D-Ala_lig_Van_CS"/>
</dbReference>
<dbReference type="EC" id="6.3.2.4" evidence="12"/>
<dbReference type="InterPro" id="IPR011761">
    <property type="entry name" value="ATP-grasp"/>
</dbReference>
<dbReference type="InterPro" id="IPR013815">
    <property type="entry name" value="ATP_grasp_subdomain_1"/>
</dbReference>
<feature type="binding site" evidence="14">
    <location>
        <begin position="310"/>
        <end position="311"/>
    </location>
    <ligand>
        <name>ATP</name>
        <dbReference type="ChEBI" id="CHEBI:30616"/>
    </ligand>
</feature>
<dbReference type="Proteomes" id="UP000050909">
    <property type="component" value="Unassembled WGS sequence"/>
</dbReference>
<feature type="binding site" evidence="14">
    <location>
        <begin position="175"/>
        <end position="177"/>
    </location>
    <ligand>
        <name>ATP</name>
        <dbReference type="ChEBI" id="CHEBI:30616"/>
    </ligand>
</feature>
<comment type="function">
    <text evidence="12">Cell wall formation.</text>
</comment>
<keyword evidence="4 15" id="KW-0479">Metal-binding</keyword>
<dbReference type="GO" id="GO:0046872">
    <property type="term" value="F:metal ion binding"/>
    <property type="evidence" value="ECO:0007669"/>
    <property type="project" value="UniProtKB-KW"/>
</dbReference>
<dbReference type="UniPathway" id="UPA00219"/>
<keyword evidence="10 15" id="KW-0464">Manganese</keyword>
<dbReference type="NCBIfam" id="NF002528">
    <property type="entry name" value="PRK01966.1-4"/>
    <property type="match status" value="1"/>
</dbReference>
<feature type="binding site" evidence="14">
    <location>
        <begin position="183"/>
        <end position="184"/>
    </location>
    <ligand>
        <name>ATP</name>
        <dbReference type="ChEBI" id="CHEBI:30616"/>
    </ligand>
</feature>
<evidence type="ECO:0000256" key="12">
    <source>
        <dbReference type="HAMAP-Rule" id="MF_00047"/>
    </source>
</evidence>
<evidence type="ECO:0000256" key="13">
    <source>
        <dbReference type="PIRSR" id="PIRSR039102-1"/>
    </source>
</evidence>
<evidence type="ECO:0000256" key="15">
    <source>
        <dbReference type="PIRSR" id="PIRSR039102-3"/>
    </source>
</evidence>
<dbReference type="Gene3D" id="3.30.470.20">
    <property type="entry name" value="ATP-grasp fold, B domain"/>
    <property type="match status" value="1"/>
</dbReference>
<feature type="binding site" evidence="14">
    <location>
        <begin position="213"/>
        <end position="220"/>
    </location>
    <ligand>
        <name>ATP</name>
        <dbReference type="ChEBI" id="CHEBI:30616"/>
    </ligand>
</feature>
<dbReference type="NCBIfam" id="TIGR01205">
    <property type="entry name" value="D_ala_D_alaTIGR"/>
    <property type="match status" value="1"/>
</dbReference>
<protein>
    <recommendedName>
        <fullName evidence="12">D-alanine--D-alanine ligase</fullName>
        <ecNumber evidence="12">6.3.2.4</ecNumber>
    </recommendedName>
    <alternativeName>
        <fullName evidence="12">D-Ala-D-Ala ligase</fullName>
    </alternativeName>
    <alternativeName>
        <fullName evidence="12">D-alanylalanine synthetase</fullName>
    </alternativeName>
</protein>
<keyword evidence="12" id="KW-0963">Cytoplasm</keyword>
<keyword evidence="5 14" id="KW-0547">Nucleotide-binding</keyword>
<dbReference type="Gene3D" id="3.40.50.20">
    <property type="match status" value="1"/>
</dbReference>
<evidence type="ECO:0000256" key="11">
    <source>
        <dbReference type="ARBA" id="ARBA00023316"/>
    </source>
</evidence>
<name>A0A0R1H3S2_9LACO</name>
<dbReference type="InterPro" id="IPR011095">
    <property type="entry name" value="Dala_Dala_lig_C"/>
</dbReference>
<feature type="active site" evidence="13">
    <location>
        <position position="22"/>
    </location>
</feature>
<dbReference type="GO" id="GO:0071555">
    <property type="term" value="P:cell wall organization"/>
    <property type="evidence" value="ECO:0007669"/>
    <property type="project" value="UniProtKB-KW"/>
</dbReference>
<dbReference type="SUPFAM" id="SSF52440">
    <property type="entry name" value="PreATP-grasp domain"/>
    <property type="match status" value="1"/>
</dbReference>
<feature type="binding site" evidence="14">
    <location>
        <position position="139"/>
    </location>
    <ligand>
        <name>ATP</name>
        <dbReference type="ChEBI" id="CHEBI:30616"/>
    </ligand>
</feature>
<dbReference type="InterPro" id="IPR011127">
    <property type="entry name" value="Dala_Dala_lig_N"/>
</dbReference>
<feature type="binding site" evidence="15">
    <location>
        <position position="298"/>
    </location>
    <ligand>
        <name>Mg(2+)</name>
        <dbReference type="ChEBI" id="CHEBI:18420"/>
        <label>1</label>
    </ligand>
</feature>
<comment type="catalytic activity">
    <reaction evidence="12">
        <text>2 D-alanine + ATP = D-alanyl-D-alanine + ADP + phosphate + H(+)</text>
        <dbReference type="Rhea" id="RHEA:11224"/>
        <dbReference type="ChEBI" id="CHEBI:15378"/>
        <dbReference type="ChEBI" id="CHEBI:30616"/>
        <dbReference type="ChEBI" id="CHEBI:43474"/>
        <dbReference type="ChEBI" id="CHEBI:57416"/>
        <dbReference type="ChEBI" id="CHEBI:57822"/>
        <dbReference type="ChEBI" id="CHEBI:456216"/>
        <dbReference type="EC" id="6.3.2.4"/>
    </reaction>
</comment>
<dbReference type="Gene3D" id="3.30.1490.20">
    <property type="entry name" value="ATP-grasp fold, A domain"/>
    <property type="match status" value="1"/>
</dbReference>
<keyword evidence="7 15" id="KW-0460">Magnesium</keyword>
<evidence type="ECO:0000313" key="18">
    <source>
        <dbReference type="EMBL" id="KRK38385.1"/>
    </source>
</evidence>
<feature type="binding site" evidence="15">
    <location>
        <position position="311"/>
    </location>
    <ligand>
        <name>Mg(2+)</name>
        <dbReference type="ChEBI" id="CHEBI:18420"/>
        <label>1</label>
    </ligand>
</feature>
<comment type="caution">
    <text evidence="18">The sequence shown here is derived from an EMBL/GenBank/DDBJ whole genome shotgun (WGS) entry which is preliminary data.</text>
</comment>
<organism evidence="18 19">
    <name type="scientific">Amylolactobacillus amylotrophicus DSM 20534</name>
    <dbReference type="NCBI Taxonomy" id="1423722"/>
    <lineage>
        <taxon>Bacteria</taxon>
        <taxon>Bacillati</taxon>
        <taxon>Bacillota</taxon>
        <taxon>Bacilli</taxon>
        <taxon>Lactobacillales</taxon>
        <taxon>Lactobacillaceae</taxon>
        <taxon>Amylolactobacillus</taxon>
    </lineage>
</organism>
<dbReference type="PIRSF" id="PIRSF039102">
    <property type="entry name" value="Ddl/VanB"/>
    <property type="match status" value="1"/>
</dbReference>
<feature type="binding site" evidence="15">
    <location>
        <position position="313"/>
    </location>
    <ligand>
        <name>Mg(2+)</name>
        <dbReference type="ChEBI" id="CHEBI:18420"/>
        <label>2</label>
    </ligand>
</feature>
<dbReference type="Pfam" id="PF01820">
    <property type="entry name" value="Dala_Dala_lig_N"/>
    <property type="match status" value="1"/>
</dbReference>
<dbReference type="HAMAP" id="MF_00047">
    <property type="entry name" value="Dala_Dala_lig"/>
    <property type="match status" value="1"/>
</dbReference>
<gene>
    <name evidence="12" type="primary">ddl</name>
    <name evidence="18" type="ORF">FC62_GL000068</name>
</gene>
<dbReference type="GO" id="GO:0005524">
    <property type="term" value="F:ATP binding"/>
    <property type="evidence" value="ECO:0007669"/>
    <property type="project" value="UniProtKB-UniRule"/>
</dbReference>
<keyword evidence="11 12" id="KW-0961">Cell wall biogenesis/degradation</keyword>
<evidence type="ECO:0000256" key="9">
    <source>
        <dbReference type="ARBA" id="ARBA00022984"/>
    </source>
</evidence>
<dbReference type="PANTHER" id="PTHR23132">
    <property type="entry name" value="D-ALANINE--D-ALANINE LIGASE"/>
    <property type="match status" value="1"/>
</dbReference>
<dbReference type="PANTHER" id="PTHR23132:SF25">
    <property type="entry name" value="D-ALANINE--D-ALANINE LIGASE A"/>
    <property type="match status" value="1"/>
</dbReference>
<accession>A0A0R1H3S2</accession>
<evidence type="ECO:0000256" key="1">
    <source>
        <dbReference type="ARBA" id="ARBA00001936"/>
    </source>
</evidence>
<comment type="cofactor">
    <cofactor evidence="1">
        <name>Mn(2+)</name>
        <dbReference type="ChEBI" id="CHEBI:29035"/>
    </cofactor>
</comment>
<feature type="active site" evidence="13">
    <location>
        <position position="322"/>
    </location>
</feature>
<dbReference type="InterPro" id="IPR016185">
    <property type="entry name" value="PreATP-grasp_dom_sf"/>
</dbReference>
<comment type="similarity">
    <text evidence="2 12">Belongs to the D-alanine--D-alanine ligase family.</text>
</comment>
<sequence>MRVNKKMSKLTVAILFGGASEEHDVSIKSARTVAENIDTNKYEPIYIGITRDGRWLLADKPNNEFDHENAVPVILAPDESIHGLIALHKEQHQIIRIDAVFAMLHGKTGEDGSIQGLFELARIPYVGCDIESSVLCRDKTLTYMMSNRAGLKTPTHWALEEGEQVDSSKFTYPVFVKPARSGSSFGVNKVHNESELQAAIDDARIYDNKVLIEEAVPGVEIGVSVLGNGAELTTGEIDQINLTHGFFKIHQEKNPNRNSNDATIVVPAPISRELSDSIKETAKKIYRSFGCAGLARIDMYLQEDGSLVMNEINTMPGFTSYSRYPAMMAAAGMEMTELLDKLITLALER</sequence>
<dbReference type="EMBL" id="AZCV01000001">
    <property type="protein sequence ID" value="KRK38385.1"/>
    <property type="molecule type" value="Genomic_DNA"/>
</dbReference>
<evidence type="ECO:0000259" key="17">
    <source>
        <dbReference type="PROSITE" id="PS50975"/>
    </source>
</evidence>